<evidence type="ECO:0000313" key="3">
    <source>
        <dbReference type="Proteomes" id="UP000005824"/>
    </source>
</evidence>
<gene>
    <name evidence="2" type="ORF">CfE428DRAFT_5195</name>
</gene>
<dbReference type="InterPro" id="IPR036457">
    <property type="entry name" value="PPM-type-like_dom_sf"/>
</dbReference>
<dbReference type="EMBL" id="ABVL01000021">
    <property type="protein sequence ID" value="EDY17348.1"/>
    <property type="molecule type" value="Genomic_DNA"/>
</dbReference>
<dbReference type="STRING" id="497964.CfE428DRAFT_5195"/>
<keyword evidence="3" id="KW-1185">Reference proteome</keyword>
<dbReference type="SMART" id="SM00331">
    <property type="entry name" value="PP2C_SIG"/>
    <property type="match status" value="1"/>
</dbReference>
<dbReference type="InterPro" id="IPR001932">
    <property type="entry name" value="PPM-type_phosphatase-like_dom"/>
</dbReference>
<name>B4D8F5_9BACT</name>
<dbReference type="Proteomes" id="UP000005824">
    <property type="component" value="Unassembled WGS sequence"/>
</dbReference>
<proteinExistence type="predicted"/>
<evidence type="ECO:0000313" key="2">
    <source>
        <dbReference type="EMBL" id="EDY17348.1"/>
    </source>
</evidence>
<dbReference type="PROSITE" id="PS51746">
    <property type="entry name" value="PPM_2"/>
    <property type="match status" value="1"/>
</dbReference>
<dbReference type="SUPFAM" id="SSF81606">
    <property type="entry name" value="PP2C-like"/>
    <property type="match status" value="1"/>
</dbReference>
<organism evidence="2 3">
    <name type="scientific">Chthoniobacter flavus Ellin428</name>
    <dbReference type="NCBI Taxonomy" id="497964"/>
    <lineage>
        <taxon>Bacteria</taxon>
        <taxon>Pseudomonadati</taxon>
        <taxon>Verrucomicrobiota</taxon>
        <taxon>Spartobacteria</taxon>
        <taxon>Chthoniobacterales</taxon>
        <taxon>Chthoniobacteraceae</taxon>
        <taxon>Chthoniobacter</taxon>
    </lineage>
</organism>
<dbReference type="AlphaFoldDB" id="B4D8F5"/>
<feature type="domain" description="PPM-type phosphatase" evidence="1">
    <location>
        <begin position="4"/>
        <end position="254"/>
    </location>
</feature>
<dbReference type="Gene3D" id="3.60.40.10">
    <property type="entry name" value="PPM-type phosphatase domain"/>
    <property type="match status" value="1"/>
</dbReference>
<sequence length="255" mass="28071">MRPEIDFAGRQVHGSRETQDDYYGFCPLSADTDGLDGLLLVLADGMGGYKGGGTASRIVVESFIEHFCFSRGTLRERMLGSLHASRRSLLEEIARHDESFGHMGSTLVAVVRSPQGLHWVSVGDSGLYLFRDGVVQRVNADHSMAPLLADQVARGEMTAEEAAHHPDRHALRSAIAARPLFEFELRDQPFELQRGDIVYAATDGLASLTDEEVAERMQTNARESAEHIATALLIAINELGRKRQDNTTVAVIRNE</sequence>
<protein>
    <submittedName>
        <fullName evidence="2">Protein serine/threonine phosphatase</fullName>
    </submittedName>
</protein>
<evidence type="ECO:0000259" key="1">
    <source>
        <dbReference type="PROSITE" id="PS51746"/>
    </source>
</evidence>
<dbReference type="RefSeq" id="WP_006982516.1">
    <property type="nucleotide sequence ID" value="NZ_ABVL01000021.1"/>
</dbReference>
<accession>B4D8F5</accession>
<dbReference type="InParanoid" id="B4D8F5"/>
<dbReference type="eggNOG" id="COG0631">
    <property type="taxonomic scope" value="Bacteria"/>
</dbReference>
<comment type="caution">
    <text evidence="2">The sequence shown here is derived from an EMBL/GenBank/DDBJ whole genome shotgun (WGS) entry which is preliminary data.</text>
</comment>
<dbReference type="Pfam" id="PF13672">
    <property type="entry name" value="PP2C_2"/>
    <property type="match status" value="1"/>
</dbReference>
<dbReference type="SMART" id="SM00332">
    <property type="entry name" value="PP2Cc"/>
    <property type="match status" value="1"/>
</dbReference>
<reference evidence="2 3" key="1">
    <citation type="journal article" date="2011" name="J. Bacteriol.">
        <title>Genome sequence of Chthoniobacter flavus Ellin428, an aerobic heterotrophic soil bacterium.</title>
        <authorList>
            <person name="Kant R."/>
            <person name="van Passel M.W."/>
            <person name="Palva A."/>
            <person name="Lucas S."/>
            <person name="Lapidus A."/>
            <person name="Glavina Del Rio T."/>
            <person name="Dalin E."/>
            <person name="Tice H."/>
            <person name="Bruce D."/>
            <person name="Goodwin L."/>
            <person name="Pitluck S."/>
            <person name="Larimer F.W."/>
            <person name="Land M.L."/>
            <person name="Hauser L."/>
            <person name="Sangwan P."/>
            <person name="de Vos W.M."/>
            <person name="Janssen P.H."/>
            <person name="Smidt H."/>
        </authorList>
    </citation>
    <scope>NUCLEOTIDE SEQUENCE [LARGE SCALE GENOMIC DNA]</scope>
    <source>
        <strain evidence="2 3">Ellin428</strain>
    </source>
</reference>